<dbReference type="GO" id="GO:0016020">
    <property type="term" value="C:membrane"/>
    <property type="evidence" value="ECO:0007669"/>
    <property type="project" value="UniProtKB-SubCell"/>
</dbReference>
<evidence type="ECO:0000256" key="3">
    <source>
        <dbReference type="ARBA" id="ARBA00022989"/>
    </source>
</evidence>
<feature type="domain" description="Receptor ligand binding region" evidence="5">
    <location>
        <begin position="58"/>
        <end position="221"/>
    </location>
</feature>
<dbReference type="AlphaFoldDB" id="A0AAN8KKC3"/>
<evidence type="ECO:0000256" key="1">
    <source>
        <dbReference type="ARBA" id="ARBA00004370"/>
    </source>
</evidence>
<dbReference type="Pfam" id="PF01094">
    <property type="entry name" value="ANF_receptor"/>
    <property type="match status" value="1"/>
</dbReference>
<dbReference type="EMBL" id="JAZGQO010000001">
    <property type="protein sequence ID" value="KAK6194463.1"/>
    <property type="molecule type" value="Genomic_DNA"/>
</dbReference>
<dbReference type="Proteomes" id="UP001347796">
    <property type="component" value="Unassembled WGS sequence"/>
</dbReference>
<keyword evidence="7" id="KW-1185">Reference proteome</keyword>
<protein>
    <recommendedName>
        <fullName evidence="5">Receptor ligand binding region domain-containing protein</fullName>
    </recommendedName>
</protein>
<keyword evidence="4" id="KW-0472">Membrane</keyword>
<dbReference type="InterPro" id="IPR001828">
    <property type="entry name" value="ANF_lig-bd_rcpt"/>
</dbReference>
<accession>A0AAN8KKC3</accession>
<proteinExistence type="predicted"/>
<gene>
    <name evidence="6" type="ORF">SNE40_000094</name>
</gene>
<comment type="caution">
    <text evidence="6">The sequence shown here is derived from an EMBL/GenBank/DDBJ whole genome shotgun (WGS) entry which is preliminary data.</text>
</comment>
<name>A0AAN8KKC3_PATCE</name>
<organism evidence="6 7">
    <name type="scientific">Patella caerulea</name>
    <name type="common">Rayed Mediterranean limpet</name>
    <dbReference type="NCBI Taxonomy" id="87958"/>
    <lineage>
        <taxon>Eukaryota</taxon>
        <taxon>Metazoa</taxon>
        <taxon>Spiralia</taxon>
        <taxon>Lophotrochozoa</taxon>
        <taxon>Mollusca</taxon>
        <taxon>Gastropoda</taxon>
        <taxon>Patellogastropoda</taxon>
        <taxon>Patelloidea</taxon>
        <taxon>Patellidae</taxon>
        <taxon>Patella</taxon>
    </lineage>
</organism>
<evidence type="ECO:0000313" key="7">
    <source>
        <dbReference type="Proteomes" id="UP001347796"/>
    </source>
</evidence>
<evidence type="ECO:0000313" key="6">
    <source>
        <dbReference type="EMBL" id="KAK6194463.1"/>
    </source>
</evidence>
<evidence type="ECO:0000259" key="5">
    <source>
        <dbReference type="Pfam" id="PF01094"/>
    </source>
</evidence>
<evidence type="ECO:0000256" key="2">
    <source>
        <dbReference type="ARBA" id="ARBA00022692"/>
    </source>
</evidence>
<keyword evidence="2" id="KW-0812">Transmembrane</keyword>
<keyword evidence="3" id="KW-1133">Transmembrane helix</keyword>
<dbReference type="Gene3D" id="3.40.50.2300">
    <property type="match status" value="1"/>
</dbReference>
<reference evidence="6 7" key="1">
    <citation type="submission" date="2024-01" db="EMBL/GenBank/DDBJ databases">
        <title>The genome of the rayed Mediterranean limpet Patella caerulea (Linnaeus, 1758).</title>
        <authorList>
            <person name="Anh-Thu Weber A."/>
            <person name="Halstead-Nussloch G."/>
        </authorList>
    </citation>
    <scope>NUCLEOTIDE SEQUENCE [LARGE SCALE GENOMIC DNA]</scope>
    <source>
        <strain evidence="6">AATW-2023a</strain>
        <tissue evidence="6">Whole specimen</tissue>
    </source>
</reference>
<dbReference type="SUPFAM" id="SSF53822">
    <property type="entry name" value="Periplasmic binding protein-like I"/>
    <property type="match status" value="1"/>
</dbReference>
<comment type="subcellular location">
    <subcellularLocation>
        <location evidence="1">Membrane</location>
    </subcellularLocation>
</comment>
<dbReference type="InterPro" id="IPR028082">
    <property type="entry name" value="Peripla_BP_I"/>
</dbReference>
<evidence type="ECO:0000256" key="4">
    <source>
        <dbReference type="ARBA" id="ARBA00023136"/>
    </source>
</evidence>
<sequence length="242" mass="27354">MLASRHCHMRSKYFWQCYVLCGVLLGLCGNPCAAVKYHIGTYLAESCAIDFTQSVNDTVQRALNVLNERSIATSVDFTHTVFSYCDEATALANIEYVFGGSGHDAVIGIATYPFHNSFAAFSDVYKKPYIASNSFVWTHVTDYAFSSSNSYHQTAVVLGQILDYFKWQGVVSITTDDAYWYDLTTELYIQLNLMNFNMKKNVAFKSPLTHEKATRVLSAIETSEKGKNNFIPYDFDYNKKNP</sequence>